<dbReference type="PATRIC" id="fig|294710.3.peg.721"/>
<dbReference type="InterPro" id="IPR013693">
    <property type="entry name" value="SpoIID/LytB_N"/>
</dbReference>
<dbReference type="NCBIfam" id="TIGR02669">
    <property type="entry name" value="SpoIID_LytB"/>
    <property type="match status" value="1"/>
</dbReference>
<dbReference type="PANTHER" id="PTHR30032">
    <property type="entry name" value="N-ACETYLMURAMOYL-L-ALANINE AMIDASE-RELATED"/>
    <property type="match status" value="1"/>
</dbReference>
<comment type="caution">
    <text evidence="2">The sequence shown here is derived from an EMBL/GenBank/DDBJ whole genome shotgun (WGS) entry which is preliminary data.</text>
</comment>
<dbReference type="InterPro" id="IPR051922">
    <property type="entry name" value="Bact_Sporulation_Assoc"/>
</dbReference>
<evidence type="ECO:0000313" key="3">
    <source>
        <dbReference type="Proteomes" id="UP000053860"/>
    </source>
</evidence>
<evidence type="ECO:0000313" key="2">
    <source>
        <dbReference type="EMBL" id="KUK78184.1"/>
    </source>
</evidence>
<organism evidence="2 3">
    <name type="scientific">Proteiniphilum acetatigenes</name>
    <dbReference type="NCBI Taxonomy" id="294710"/>
    <lineage>
        <taxon>Bacteria</taxon>
        <taxon>Pseudomonadati</taxon>
        <taxon>Bacteroidota</taxon>
        <taxon>Bacteroidia</taxon>
        <taxon>Bacteroidales</taxon>
        <taxon>Dysgonomonadaceae</taxon>
        <taxon>Proteiniphilum</taxon>
    </lineage>
</organism>
<protein>
    <recommendedName>
        <fullName evidence="1">Sporulation stage II protein D amidase enhancer LytB N-terminal domain-containing protein</fullName>
    </recommendedName>
</protein>
<dbReference type="AlphaFoldDB" id="A0A101HJW7"/>
<gene>
    <name evidence="2" type="ORF">XD92_0473</name>
</gene>
<dbReference type="InterPro" id="IPR013486">
    <property type="entry name" value="SpoIID/LytB"/>
</dbReference>
<dbReference type="Proteomes" id="UP000053860">
    <property type="component" value="Unassembled WGS sequence"/>
</dbReference>
<dbReference type="GO" id="GO:0030435">
    <property type="term" value="P:sporulation resulting in formation of a cellular spore"/>
    <property type="evidence" value="ECO:0007669"/>
    <property type="project" value="InterPro"/>
</dbReference>
<evidence type="ECO:0000259" key="1">
    <source>
        <dbReference type="Pfam" id="PF08486"/>
    </source>
</evidence>
<feature type="domain" description="Sporulation stage II protein D amidase enhancer LytB N-terminal" evidence="1">
    <location>
        <begin position="99"/>
        <end position="214"/>
    </location>
</feature>
<name>A0A101HJW7_9BACT</name>
<sequence length="437" mass="49633">MNDPRIHVGIISEQPAISFSLLTPYRLKGKEVAPGNYRVELSEGKILFNGEKQDEITFESDDLHRNSFELKNVIIGLHFHWERSENQRFQGELKLIVEKGGITAINIVLLEDYLRSVISSEMSATSSEALLKAHAVISRSWLLAQILKNKKVAGEYKTSFESPTEITRWYDREDHAQFDVCADDHCQRYQGITRQTTPLVNTVIDETRGKVITYDHAICDARFSKCCGGAMETFENVWEPIPHPYLQGKADYTGNAHLPDLTVEEHAEKWIRSSPPAFCNTGDADVLRQVLNDYDQETADFYRWKVVYSQEELSNLIRERSGIDYGEIIALEPLTRGTSGRIIRLRIIGTKRVMTIGKELEIRRTLSRSHLYSSAFVVDAGEENDEGIPQQFTLTGAGWGHGVGLCQIGAAMMADKGYSYEEILLHYFPDTKIDKKY</sequence>
<proteinExistence type="predicted"/>
<dbReference type="PANTHER" id="PTHR30032:SF4">
    <property type="entry name" value="AMIDASE ENHANCER"/>
    <property type="match status" value="1"/>
</dbReference>
<dbReference type="Pfam" id="PF08486">
    <property type="entry name" value="SpoIID"/>
    <property type="match status" value="1"/>
</dbReference>
<dbReference type="GO" id="GO:0030288">
    <property type="term" value="C:outer membrane-bounded periplasmic space"/>
    <property type="evidence" value="ECO:0007669"/>
    <property type="project" value="TreeGrafter"/>
</dbReference>
<reference evidence="3" key="1">
    <citation type="journal article" date="2015" name="MBio">
        <title>Genome-Resolved Metagenomic Analysis Reveals Roles for Candidate Phyla and Other Microbial Community Members in Biogeochemical Transformations in Oil Reservoirs.</title>
        <authorList>
            <person name="Hu P."/>
            <person name="Tom L."/>
            <person name="Singh A."/>
            <person name="Thomas B.C."/>
            <person name="Baker B.J."/>
            <person name="Piceno Y.M."/>
            <person name="Andersen G.L."/>
            <person name="Banfield J.F."/>
        </authorList>
    </citation>
    <scope>NUCLEOTIDE SEQUENCE [LARGE SCALE GENOMIC DNA]</scope>
</reference>
<accession>A0A101HJW7</accession>
<dbReference type="EMBL" id="LGGN01000062">
    <property type="protein sequence ID" value="KUK78184.1"/>
    <property type="molecule type" value="Genomic_DNA"/>
</dbReference>